<name>A0A2N6RZI6_9BIFI</name>
<keyword evidence="2" id="KW-1185">Reference proteome</keyword>
<dbReference type="Proteomes" id="UP000235771">
    <property type="component" value="Unassembled WGS sequence"/>
</dbReference>
<organism evidence="1 2">
    <name type="scientific">Gardnerella greenwoodii</name>
    <dbReference type="NCBI Taxonomy" id="2914925"/>
    <lineage>
        <taxon>Bacteria</taxon>
        <taxon>Bacillati</taxon>
        <taxon>Actinomycetota</taxon>
        <taxon>Actinomycetes</taxon>
        <taxon>Bifidobacteriales</taxon>
        <taxon>Bifidobacteriaceae</taxon>
        <taxon>Gardnerella</taxon>
    </lineage>
</organism>
<evidence type="ECO:0000313" key="2">
    <source>
        <dbReference type="Proteomes" id="UP000235771"/>
    </source>
</evidence>
<reference evidence="1 2" key="1">
    <citation type="submission" date="2017-09" db="EMBL/GenBank/DDBJ databases">
        <title>Bacterial strain isolated from the female urinary microbiota.</title>
        <authorList>
            <person name="Thomas-White K."/>
            <person name="Kumar N."/>
            <person name="Forster S."/>
            <person name="Putonti C."/>
            <person name="Lawley T."/>
            <person name="Wolfe A.J."/>
        </authorList>
    </citation>
    <scope>NUCLEOTIDE SEQUENCE [LARGE SCALE GENOMIC DNA]</scope>
    <source>
        <strain evidence="1 2">UMB1686</strain>
    </source>
</reference>
<gene>
    <name evidence="1" type="ORF">CJ216_00100</name>
</gene>
<comment type="caution">
    <text evidence="1">The sequence shown here is derived from an EMBL/GenBank/DDBJ whole genome shotgun (WGS) entry which is preliminary data.</text>
</comment>
<accession>A0A2N6RZI6</accession>
<proteinExistence type="predicted"/>
<sequence>MEVDFQLAKGKSTNNFLKLRDNYEKFLITGRYAGVDLIDGIRVKYIVDWLIG</sequence>
<dbReference type="EMBL" id="PNGV01000001">
    <property type="protein sequence ID" value="PMC43527.1"/>
    <property type="molecule type" value="Genomic_DNA"/>
</dbReference>
<protein>
    <submittedName>
        <fullName evidence="1">ATPase</fullName>
    </submittedName>
</protein>
<evidence type="ECO:0000313" key="1">
    <source>
        <dbReference type="EMBL" id="PMC43527.1"/>
    </source>
</evidence>
<dbReference type="AlphaFoldDB" id="A0A2N6RZI6"/>